<name>A0A7J4ZS13_9BACT</name>
<feature type="transmembrane region" description="Helical" evidence="3">
    <location>
        <begin position="6"/>
        <end position="32"/>
    </location>
</feature>
<feature type="coiled-coil region" evidence="1">
    <location>
        <begin position="36"/>
        <end position="63"/>
    </location>
</feature>
<keyword evidence="5" id="KW-1185">Reference proteome</keyword>
<evidence type="ECO:0000313" key="4">
    <source>
        <dbReference type="EMBL" id="KAB0666030.1"/>
    </source>
</evidence>
<comment type="caution">
    <text evidence="4">The sequence shown here is derived from an EMBL/GenBank/DDBJ whole genome shotgun (WGS) entry which is preliminary data.</text>
</comment>
<evidence type="ECO:0000313" key="5">
    <source>
        <dbReference type="Proteomes" id="UP000420562"/>
    </source>
</evidence>
<accession>A0A7J4ZS13</accession>
<dbReference type="RefSeq" id="WP_151127718.1">
    <property type="nucleotide sequence ID" value="NZ_VZQZ01000003.1"/>
</dbReference>
<evidence type="ECO:0000256" key="2">
    <source>
        <dbReference type="SAM" id="MobiDB-lite"/>
    </source>
</evidence>
<evidence type="ECO:0000256" key="1">
    <source>
        <dbReference type="SAM" id="Coils"/>
    </source>
</evidence>
<evidence type="ECO:0000256" key="3">
    <source>
        <dbReference type="SAM" id="Phobius"/>
    </source>
</evidence>
<keyword evidence="3" id="KW-1133">Transmembrane helix</keyword>
<gene>
    <name evidence="4" type="ORF">F6V25_06020</name>
</gene>
<keyword evidence="3" id="KW-0472">Membrane</keyword>
<keyword evidence="3" id="KW-0812">Transmembrane</keyword>
<protein>
    <submittedName>
        <fullName evidence="4">Uncharacterized protein</fullName>
    </submittedName>
</protein>
<dbReference type="Proteomes" id="UP000420562">
    <property type="component" value="Unassembled WGS sequence"/>
</dbReference>
<reference evidence="4 5" key="1">
    <citation type="submission" date="2019-09" db="EMBL/GenBank/DDBJ databases">
        <title>Geobacter sp. Red96, a novel strain isolated from paddy soil.</title>
        <authorList>
            <person name="Xu Z."/>
            <person name="Masuda Y."/>
            <person name="Itoh H."/>
            <person name="Senoo K."/>
        </authorList>
    </citation>
    <scope>NUCLEOTIDE SEQUENCE [LARGE SCALE GENOMIC DNA]</scope>
    <source>
        <strain evidence="4 5">Red96</strain>
    </source>
</reference>
<organism evidence="4 5">
    <name type="scientific">Oryzomonas japonica</name>
    <dbReference type="NCBI Taxonomy" id="2603858"/>
    <lineage>
        <taxon>Bacteria</taxon>
        <taxon>Pseudomonadati</taxon>
        <taxon>Thermodesulfobacteriota</taxon>
        <taxon>Desulfuromonadia</taxon>
        <taxon>Geobacterales</taxon>
        <taxon>Geobacteraceae</taxon>
        <taxon>Oryzomonas</taxon>
    </lineage>
</organism>
<dbReference type="AlphaFoldDB" id="A0A7J4ZS13"/>
<proteinExistence type="predicted"/>
<sequence length="96" mass="10622">MEIFGGFMVMMSIIGFFLAVIWLIMPFVVFAIKGKQDRTLEVMERIEKRLSEVENRLAALYQAGQPAVVETASHVSDTTAPDQLRPDDAPASPPLA</sequence>
<dbReference type="EMBL" id="VZQZ01000003">
    <property type="protein sequence ID" value="KAB0666030.1"/>
    <property type="molecule type" value="Genomic_DNA"/>
</dbReference>
<keyword evidence="1" id="KW-0175">Coiled coil</keyword>
<feature type="region of interest" description="Disordered" evidence="2">
    <location>
        <begin position="71"/>
        <end position="96"/>
    </location>
</feature>